<keyword evidence="1" id="KW-1133">Transmembrane helix</keyword>
<keyword evidence="1" id="KW-0472">Membrane</keyword>
<comment type="caution">
    <text evidence="2">The sequence shown here is derived from an EMBL/GenBank/DDBJ whole genome shotgun (WGS) entry which is preliminary data.</text>
</comment>
<evidence type="ECO:0000313" key="3">
    <source>
        <dbReference type="Proteomes" id="UP001177670"/>
    </source>
</evidence>
<gene>
    <name evidence="2" type="ORF">K0M31_011721</name>
</gene>
<dbReference type="AlphaFoldDB" id="A0AA40GA53"/>
<sequence length="69" mass="7497">MPLSQLLVRPLTSHDRSESGTVGTATALLPLAASATLLISIKERVRPIRVAPFDTTAQQHVSHVRIQEL</sequence>
<dbReference type="EMBL" id="JAHYIQ010000003">
    <property type="protein sequence ID" value="KAK1133934.1"/>
    <property type="molecule type" value="Genomic_DNA"/>
</dbReference>
<name>A0AA40GA53_9HYME</name>
<protein>
    <submittedName>
        <fullName evidence="2">Uncharacterized protein</fullName>
    </submittedName>
</protein>
<keyword evidence="1" id="KW-0812">Transmembrane</keyword>
<keyword evidence="3" id="KW-1185">Reference proteome</keyword>
<proteinExistence type="predicted"/>
<evidence type="ECO:0000256" key="1">
    <source>
        <dbReference type="SAM" id="Phobius"/>
    </source>
</evidence>
<feature type="transmembrane region" description="Helical" evidence="1">
    <location>
        <begin position="20"/>
        <end position="39"/>
    </location>
</feature>
<organism evidence="2 3">
    <name type="scientific">Melipona bicolor</name>
    <dbReference type="NCBI Taxonomy" id="60889"/>
    <lineage>
        <taxon>Eukaryota</taxon>
        <taxon>Metazoa</taxon>
        <taxon>Ecdysozoa</taxon>
        <taxon>Arthropoda</taxon>
        <taxon>Hexapoda</taxon>
        <taxon>Insecta</taxon>
        <taxon>Pterygota</taxon>
        <taxon>Neoptera</taxon>
        <taxon>Endopterygota</taxon>
        <taxon>Hymenoptera</taxon>
        <taxon>Apocrita</taxon>
        <taxon>Aculeata</taxon>
        <taxon>Apoidea</taxon>
        <taxon>Anthophila</taxon>
        <taxon>Apidae</taxon>
        <taxon>Melipona</taxon>
    </lineage>
</organism>
<dbReference type="Proteomes" id="UP001177670">
    <property type="component" value="Unassembled WGS sequence"/>
</dbReference>
<accession>A0AA40GA53</accession>
<reference evidence="2" key="1">
    <citation type="submission" date="2021-10" db="EMBL/GenBank/DDBJ databases">
        <title>Melipona bicolor Genome sequencing and assembly.</title>
        <authorList>
            <person name="Araujo N.S."/>
            <person name="Arias M.C."/>
        </authorList>
    </citation>
    <scope>NUCLEOTIDE SEQUENCE</scope>
    <source>
        <strain evidence="2">USP_2M_L1-L4_2017</strain>
        <tissue evidence="2">Whole body</tissue>
    </source>
</reference>
<evidence type="ECO:0000313" key="2">
    <source>
        <dbReference type="EMBL" id="KAK1133934.1"/>
    </source>
</evidence>